<feature type="transmembrane region" description="Helical" evidence="6">
    <location>
        <begin position="470"/>
        <end position="493"/>
    </location>
</feature>
<name>A0A1H0JA43_9HYPH</name>
<feature type="transmembrane region" description="Helical" evidence="6">
    <location>
        <begin position="412"/>
        <end position="434"/>
    </location>
</feature>
<feature type="transmembrane region" description="Helical" evidence="6">
    <location>
        <begin position="347"/>
        <end position="366"/>
    </location>
</feature>
<evidence type="ECO:0000259" key="7">
    <source>
        <dbReference type="Pfam" id="PF09924"/>
    </source>
</evidence>
<dbReference type="GO" id="GO:0055091">
    <property type="term" value="P:phospholipid homeostasis"/>
    <property type="evidence" value="ECO:0007669"/>
    <property type="project" value="TreeGrafter"/>
</dbReference>
<evidence type="ECO:0000256" key="5">
    <source>
        <dbReference type="ARBA" id="ARBA00023136"/>
    </source>
</evidence>
<feature type="transmembrane region" description="Helical" evidence="6">
    <location>
        <begin position="144"/>
        <end position="168"/>
    </location>
</feature>
<organism evidence="8 9">
    <name type="scientific">Aureimonas jatrophae</name>
    <dbReference type="NCBI Taxonomy" id="1166073"/>
    <lineage>
        <taxon>Bacteria</taxon>
        <taxon>Pseudomonadati</taxon>
        <taxon>Pseudomonadota</taxon>
        <taxon>Alphaproteobacteria</taxon>
        <taxon>Hyphomicrobiales</taxon>
        <taxon>Aurantimonadaceae</taxon>
        <taxon>Aureimonas</taxon>
    </lineage>
</organism>
<feature type="transmembrane region" description="Helical" evidence="6">
    <location>
        <begin position="254"/>
        <end position="274"/>
    </location>
</feature>
<dbReference type="GO" id="GO:0016755">
    <property type="term" value="F:aminoacyltransferase activity"/>
    <property type="evidence" value="ECO:0007669"/>
    <property type="project" value="TreeGrafter"/>
</dbReference>
<dbReference type="Proteomes" id="UP000198793">
    <property type="component" value="Unassembled WGS sequence"/>
</dbReference>
<dbReference type="OrthoDB" id="145485at2"/>
<dbReference type="Pfam" id="PF09924">
    <property type="entry name" value="LPG_synthase_C"/>
    <property type="match status" value="1"/>
</dbReference>
<reference evidence="8 9" key="1">
    <citation type="submission" date="2016-10" db="EMBL/GenBank/DDBJ databases">
        <authorList>
            <person name="de Groot N.N."/>
        </authorList>
    </citation>
    <scope>NUCLEOTIDE SEQUENCE [LARGE SCALE GENOMIC DNA]</scope>
    <source>
        <strain evidence="9">L7-484,KACC 16230,DSM 25025</strain>
    </source>
</reference>
<dbReference type="InterPro" id="IPR024320">
    <property type="entry name" value="LPG_synthase_C"/>
</dbReference>
<dbReference type="PANTHER" id="PTHR34697">
    <property type="entry name" value="PHOSPHATIDYLGLYCEROL LYSYLTRANSFERASE"/>
    <property type="match status" value="1"/>
</dbReference>
<keyword evidence="5 6" id="KW-0472">Membrane</keyword>
<feature type="transmembrane region" description="Helical" evidence="6">
    <location>
        <begin position="29"/>
        <end position="50"/>
    </location>
</feature>
<sequence length="868" mass="93020">MTTGVERTEASLSAPGLPNAEAAPAWKRFLPIVIGVAITLAAFVALERMVSEISLADVRGALSAVSTADLVMAVLLTGLSFAAVSLYDVVAVDTIAPGRVTRPVAAAVGAAGYAVSNALGFPLLTGGALRYHVYKSGGIELADIGRIVGTSWFALWFALALMVGAALLVDPTEVPVLRDLGLAAEIALGAALVIGVVGFVVWLSYGDRRASVGKLSLPLPSGNGALVQIAAGIVDLAAAAGVLYVLLPENSVGSFVLFAVVFAVAVVVGVASSAPGGLGAFEATIVISLGLQNRADVVAALLIYRLIYTVLPLVLTVVALLVVEAVRRRDAIKGPTREFVRVFEPMVPPTVAVLAFAGGIVLLASGSTPGIADRLTVLNDFVPLPFIEMSHLAATVVGVALLVIARGLAKRLWRAWLVSIGLLVAGALFSLLKGLDWEEAVILLVLAVLLLGFRHAFYRRSGINPFAITWGWLAAVCATLIASVWLGLLAYRHVDYANTLWFDFATEANAPRFLRASVVAFAVLAAVGLDVAIHRRTERVQKRSDVPPEVAPIVAASPHTASALALLGDKRFLFSPDKRGFVMYARSGGSLIALGEPVAPPDIMADLAWSFRDKADREAERPVFYQVRPESLPLFLDMGLVALKLGEVARVDLTKFNTDGPKRQDLRTAVRRAEREGLEFSIISREEVVAAMDELRAVSDAWLAIKSGSEKGFSLGYFDPAYLQHFDMAVLRKEGRIVAFANLWRGADRHEISIDLMRFLPNVSRIIMDALFTRLMLHAKAEGYQWFDLGAAPLSGLVDRRGASRWNRFGSFLYRRGGSFYHFDGLKAFKQKFGPVWTPHYLVCPGGFDTAKVLVDVTTLISGRPKLP</sequence>
<dbReference type="PANTHER" id="PTHR34697:SF2">
    <property type="entry name" value="PHOSPHATIDYLGLYCEROL LYSYLTRANSFERASE"/>
    <property type="match status" value="1"/>
</dbReference>
<keyword evidence="3 6" id="KW-0812">Transmembrane</keyword>
<feature type="transmembrane region" description="Helical" evidence="6">
    <location>
        <begin position="225"/>
        <end position="247"/>
    </location>
</feature>
<evidence type="ECO:0000256" key="4">
    <source>
        <dbReference type="ARBA" id="ARBA00022989"/>
    </source>
</evidence>
<feature type="transmembrane region" description="Helical" evidence="6">
    <location>
        <begin position="302"/>
        <end position="326"/>
    </location>
</feature>
<evidence type="ECO:0000256" key="1">
    <source>
        <dbReference type="ARBA" id="ARBA00004651"/>
    </source>
</evidence>
<keyword evidence="9" id="KW-1185">Reference proteome</keyword>
<keyword evidence="8" id="KW-0808">Transferase</keyword>
<evidence type="ECO:0000256" key="6">
    <source>
        <dbReference type="SAM" id="Phobius"/>
    </source>
</evidence>
<evidence type="ECO:0000313" key="9">
    <source>
        <dbReference type="Proteomes" id="UP000198793"/>
    </source>
</evidence>
<dbReference type="AlphaFoldDB" id="A0A1H0JA43"/>
<accession>A0A1H0JA43</accession>
<evidence type="ECO:0000256" key="3">
    <source>
        <dbReference type="ARBA" id="ARBA00022692"/>
    </source>
</evidence>
<dbReference type="GO" id="GO:0005886">
    <property type="term" value="C:plasma membrane"/>
    <property type="evidence" value="ECO:0007669"/>
    <property type="project" value="UniProtKB-SubCell"/>
</dbReference>
<evidence type="ECO:0000256" key="2">
    <source>
        <dbReference type="ARBA" id="ARBA00022475"/>
    </source>
</evidence>
<dbReference type="InterPro" id="IPR016181">
    <property type="entry name" value="Acyl_CoA_acyltransferase"/>
</dbReference>
<feature type="transmembrane region" description="Helical" evidence="6">
    <location>
        <begin position="180"/>
        <end position="205"/>
    </location>
</feature>
<comment type="subcellular location">
    <subcellularLocation>
        <location evidence="1">Cell membrane</location>
        <topology evidence="1">Multi-pass membrane protein</topology>
    </subcellularLocation>
</comment>
<dbReference type="NCBIfam" id="NF033480">
    <property type="entry name" value="bifunc_MprF"/>
    <property type="match status" value="1"/>
</dbReference>
<protein>
    <submittedName>
        <fullName evidence="8">Phosphatidylglycerol lysyltransferase</fullName>
    </submittedName>
</protein>
<gene>
    <name evidence="8" type="ORF">SAMN05192530_10672</name>
</gene>
<dbReference type="SUPFAM" id="SSF55729">
    <property type="entry name" value="Acyl-CoA N-acyltransferases (Nat)"/>
    <property type="match status" value="1"/>
</dbReference>
<feature type="transmembrane region" description="Helical" evidence="6">
    <location>
        <begin position="386"/>
        <end position="405"/>
    </location>
</feature>
<feature type="domain" description="Phosphatidylglycerol lysyltransferase C-terminal" evidence="7">
    <location>
        <begin position="558"/>
        <end position="843"/>
    </location>
</feature>
<feature type="transmembrane region" description="Helical" evidence="6">
    <location>
        <begin position="440"/>
        <end position="458"/>
    </location>
</feature>
<dbReference type="EMBL" id="FNIT01000006">
    <property type="protein sequence ID" value="SDO40369.1"/>
    <property type="molecule type" value="Genomic_DNA"/>
</dbReference>
<feature type="transmembrane region" description="Helical" evidence="6">
    <location>
        <begin position="104"/>
        <end position="124"/>
    </location>
</feature>
<feature type="transmembrane region" description="Helical" evidence="6">
    <location>
        <begin position="513"/>
        <end position="533"/>
    </location>
</feature>
<keyword evidence="4 6" id="KW-1133">Transmembrane helix</keyword>
<proteinExistence type="predicted"/>
<feature type="transmembrane region" description="Helical" evidence="6">
    <location>
        <begin position="70"/>
        <end position="92"/>
    </location>
</feature>
<dbReference type="STRING" id="1166073.SAMN05192530_10672"/>
<evidence type="ECO:0000313" key="8">
    <source>
        <dbReference type="EMBL" id="SDO40369.1"/>
    </source>
</evidence>
<keyword evidence="2" id="KW-1003">Cell membrane</keyword>
<dbReference type="RefSeq" id="WP_090674301.1">
    <property type="nucleotide sequence ID" value="NZ_FNIT01000006.1"/>
</dbReference>
<dbReference type="InterPro" id="IPR051211">
    <property type="entry name" value="PG_lysyltransferase"/>
</dbReference>